<dbReference type="Proteomes" id="UP001312865">
    <property type="component" value="Unassembled WGS sequence"/>
</dbReference>
<keyword evidence="2" id="KW-1185">Reference proteome</keyword>
<evidence type="ECO:0000313" key="1">
    <source>
        <dbReference type="EMBL" id="MEI5906983.1"/>
    </source>
</evidence>
<comment type="caution">
    <text evidence="1">The sequence shown here is derived from an EMBL/GenBank/DDBJ whole genome shotgun (WGS) entry which is preliminary data.</text>
</comment>
<protein>
    <submittedName>
        <fullName evidence="1">Uncharacterized protein</fullName>
    </submittedName>
</protein>
<gene>
    <name evidence="1" type="ORF">WAK64_07925</name>
</gene>
<organism evidence="1 2">
    <name type="scientific">Bacillus spongiae</name>
    <dbReference type="NCBI Taxonomy" id="2683610"/>
    <lineage>
        <taxon>Bacteria</taxon>
        <taxon>Bacillati</taxon>
        <taxon>Bacillota</taxon>
        <taxon>Bacilli</taxon>
        <taxon>Bacillales</taxon>
        <taxon>Bacillaceae</taxon>
        <taxon>Bacillus</taxon>
    </lineage>
</organism>
<proteinExistence type="predicted"/>
<sequence length="46" mass="5254">MISTSQGWNAWLTDDTSIEINEGGTGEIRLRWTTIGRIYNNALIRE</sequence>
<accession>A0ABU8HD58</accession>
<name>A0ABU8HD58_9BACI</name>
<dbReference type="RefSeq" id="WP_336586423.1">
    <property type="nucleotide sequence ID" value="NZ_JBBAXC010000005.1"/>
</dbReference>
<evidence type="ECO:0000313" key="2">
    <source>
        <dbReference type="Proteomes" id="UP001312865"/>
    </source>
</evidence>
<reference evidence="1 2" key="1">
    <citation type="journal article" date="2018" name="J. Microbiol.">
        <title>Bacillus spongiae sp. nov., isolated from sponge of Jeju Island.</title>
        <authorList>
            <person name="Lee G.E."/>
            <person name="Im W.T."/>
            <person name="Park J.S."/>
        </authorList>
    </citation>
    <scope>NUCLEOTIDE SEQUENCE [LARGE SCALE GENOMIC DNA]</scope>
    <source>
        <strain evidence="1 2">135PIL107-10</strain>
    </source>
</reference>
<dbReference type="EMBL" id="JBBAXC010000005">
    <property type="protein sequence ID" value="MEI5906983.1"/>
    <property type="molecule type" value="Genomic_DNA"/>
</dbReference>